<dbReference type="GO" id="GO:0000155">
    <property type="term" value="F:phosphorelay sensor kinase activity"/>
    <property type="evidence" value="ECO:0007669"/>
    <property type="project" value="InterPro"/>
</dbReference>
<dbReference type="InterPro" id="IPR036097">
    <property type="entry name" value="HisK_dim/P_sf"/>
</dbReference>
<evidence type="ECO:0000256" key="13">
    <source>
        <dbReference type="ARBA" id="ARBA00023136"/>
    </source>
</evidence>
<feature type="transmembrane region" description="Helical" evidence="14">
    <location>
        <begin position="157"/>
        <end position="181"/>
    </location>
</feature>
<evidence type="ECO:0000256" key="11">
    <source>
        <dbReference type="ARBA" id="ARBA00022989"/>
    </source>
</evidence>
<dbReference type="Pfam" id="PF02518">
    <property type="entry name" value="HATPase_c"/>
    <property type="match status" value="1"/>
</dbReference>
<dbReference type="EMBL" id="AAOF01000001">
    <property type="protein sequence ID" value="EAR23476.1"/>
    <property type="molecule type" value="Genomic_DNA"/>
</dbReference>
<dbReference type="InterPro" id="IPR003594">
    <property type="entry name" value="HATPase_dom"/>
</dbReference>
<evidence type="ECO:0000256" key="10">
    <source>
        <dbReference type="ARBA" id="ARBA00022840"/>
    </source>
</evidence>
<feature type="transmembrane region" description="Helical" evidence="14">
    <location>
        <begin position="193"/>
        <end position="210"/>
    </location>
</feature>
<feature type="transmembrane region" description="Helical" evidence="14">
    <location>
        <begin position="17"/>
        <end position="37"/>
    </location>
</feature>
<keyword evidence="6" id="KW-0808">Transferase</keyword>
<dbReference type="CDD" id="cd00082">
    <property type="entry name" value="HisKA"/>
    <property type="match status" value="1"/>
</dbReference>
<feature type="domain" description="PAS" evidence="16">
    <location>
        <begin position="309"/>
        <end position="370"/>
    </location>
</feature>
<keyword evidence="19" id="KW-1185">Reference proteome</keyword>
<feature type="transmembrane region" description="Helical" evidence="14">
    <location>
        <begin position="123"/>
        <end position="145"/>
    </location>
</feature>
<dbReference type="Proteomes" id="UP000003374">
    <property type="component" value="Unassembled WGS sequence"/>
</dbReference>
<dbReference type="Gene3D" id="3.30.450.20">
    <property type="entry name" value="PAS domain"/>
    <property type="match status" value="1"/>
</dbReference>
<dbReference type="GO" id="GO:0005886">
    <property type="term" value="C:plasma membrane"/>
    <property type="evidence" value="ECO:0007669"/>
    <property type="project" value="UniProtKB-SubCell"/>
</dbReference>
<keyword evidence="5" id="KW-0597">Phosphoprotein</keyword>
<keyword evidence="13 14" id="KW-0472">Membrane</keyword>
<comment type="catalytic activity">
    <reaction evidence="1">
        <text>ATP + protein L-histidine = ADP + protein N-phospho-L-histidine.</text>
        <dbReference type="EC" id="2.7.13.3"/>
    </reaction>
</comment>
<evidence type="ECO:0000259" key="16">
    <source>
        <dbReference type="PROSITE" id="PS50112"/>
    </source>
</evidence>
<dbReference type="InterPro" id="IPR004358">
    <property type="entry name" value="Sig_transdc_His_kin-like_C"/>
</dbReference>
<evidence type="ECO:0000256" key="14">
    <source>
        <dbReference type="SAM" id="Phobius"/>
    </source>
</evidence>
<keyword evidence="4" id="KW-1003">Cell membrane</keyword>
<dbReference type="InterPro" id="IPR035965">
    <property type="entry name" value="PAS-like_dom_sf"/>
</dbReference>
<keyword evidence="11 14" id="KW-1133">Transmembrane helix</keyword>
<proteinExistence type="predicted"/>
<evidence type="ECO:0000313" key="19">
    <source>
        <dbReference type="Proteomes" id="UP000003374"/>
    </source>
</evidence>
<dbReference type="InterPro" id="IPR013656">
    <property type="entry name" value="PAS_4"/>
</dbReference>
<feature type="transmembrane region" description="Helical" evidence="14">
    <location>
        <begin position="244"/>
        <end position="263"/>
    </location>
</feature>
<evidence type="ECO:0000256" key="1">
    <source>
        <dbReference type="ARBA" id="ARBA00000085"/>
    </source>
</evidence>
<dbReference type="PRINTS" id="PR00344">
    <property type="entry name" value="BCTRLSENSOR"/>
</dbReference>
<dbReference type="InterPro" id="IPR007895">
    <property type="entry name" value="MASE1"/>
</dbReference>
<evidence type="ECO:0000259" key="17">
    <source>
        <dbReference type="PROSITE" id="PS50113"/>
    </source>
</evidence>
<feature type="domain" description="PAC" evidence="17">
    <location>
        <begin position="382"/>
        <end position="433"/>
    </location>
</feature>
<evidence type="ECO:0000256" key="2">
    <source>
        <dbReference type="ARBA" id="ARBA00004651"/>
    </source>
</evidence>
<dbReference type="Gene3D" id="3.30.565.10">
    <property type="entry name" value="Histidine kinase-like ATPase, C-terminal domain"/>
    <property type="match status" value="1"/>
</dbReference>
<dbReference type="SMART" id="SM00387">
    <property type="entry name" value="HATPase_c"/>
    <property type="match status" value="1"/>
</dbReference>
<dbReference type="InterPro" id="IPR003661">
    <property type="entry name" value="HisK_dim/P_dom"/>
</dbReference>
<keyword evidence="12" id="KW-0902">Two-component regulatory system</keyword>
<dbReference type="PROSITE" id="PS50112">
    <property type="entry name" value="PAS"/>
    <property type="match status" value="1"/>
</dbReference>
<dbReference type="SUPFAM" id="SSF55874">
    <property type="entry name" value="ATPase domain of HSP90 chaperone/DNA topoisomerase II/histidine kinase"/>
    <property type="match status" value="1"/>
</dbReference>
<dbReference type="PANTHER" id="PTHR43065">
    <property type="entry name" value="SENSOR HISTIDINE KINASE"/>
    <property type="match status" value="1"/>
</dbReference>
<protein>
    <recommendedName>
        <fullName evidence="3">histidine kinase</fullName>
        <ecNumber evidence="3">2.7.13.3</ecNumber>
    </recommendedName>
</protein>
<dbReference type="InterPro" id="IPR005467">
    <property type="entry name" value="His_kinase_dom"/>
</dbReference>
<dbReference type="AlphaFoldDB" id="A4BMD8"/>
<dbReference type="GO" id="GO:0005524">
    <property type="term" value="F:ATP binding"/>
    <property type="evidence" value="ECO:0007669"/>
    <property type="project" value="UniProtKB-KW"/>
</dbReference>
<evidence type="ECO:0000256" key="3">
    <source>
        <dbReference type="ARBA" id="ARBA00012438"/>
    </source>
</evidence>
<dbReference type="STRING" id="314278.NB231_16688"/>
<dbReference type="HOGENOM" id="CLU_026284_0_0_6"/>
<comment type="caution">
    <text evidence="18">The sequence shown here is derived from an EMBL/GenBank/DDBJ whole genome shotgun (WGS) entry which is preliminary data.</text>
</comment>
<evidence type="ECO:0000256" key="5">
    <source>
        <dbReference type="ARBA" id="ARBA00022553"/>
    </source>
</evidence>
<organism evidence="18 19">
    <name type="scientific">Nitrococcus mobilis Nb-231</name>
    <dbReference type="NCBI Taxonomy" id="314278"/>
    <lineage>
        <taxon>Bacteria</taxon>
        <taxon>Pseudomonadati</taxon>
        <taxon>Pseudomonadota</taxon>
        <taxon>Gammaproteobacteria</taxon>
        <taxon>Chromatiales</taxon>
        <taxon>Ectothiorhodospiraceae</taxon>
        <taxon>Nitrococcus</taxon>
    </lineage>
</organism>
<dbReference type="SUPFAM" id="SSF55785">
    <property type="entry name" value="PYP-like sensor domain (PAS domain)"/>
    <property type="match status" value="1"/>
</dbReference>
<dbReference type="PANTHER" id="PTHR43065:SF46">
    <property type="entry name" value="C4-DICARBOXYLATE TRANSPORT SENSOR PROTEIN DCTB"/>
    <property type="match status" value="1"/>
</dbReference>
<reference evidence="18 19" key="1">
    <citation type="submission" date="2006-02" db="EMBL/GenBank/DDBJ databases">
        <authorList>
            <person name="Waterbury J."/>
            <person name="Ferriera S."/>
            <person name="Johnson J."/>
            <person name="Kravitz S."/>
            <person name="Halpern A."/>
            <person name="Remington K."/>
            <person name="Beeson K."/>
            <person name="Tran B."/>
            <person name="Rogers Y.-H."/>
            <person name="Friedman R."/>
            <person name="Venter J.C."/>
        </authorList>
    </citation>
    <scope>NUCLEOTIDE SEQUENCE [LARGE SCALE GENOMIC DNA]</scope>
    <source>
        <strain evidence="18 19">Nb-231</strain>
    </source>
</reference>
<accession>A4BMD8</accession>
<dbReference type="SUPFAM" id="SSF47384">
    <property type="entry name" value="Homodimeric domain of signal transducing histidine kinase"/>
    <property type="match status" value="1"/>
</dbReference>
<dbReference type="OrthoDB" id="1931120at2"/>
<evidence type="ECO:0000313" key="18">
    <source>
        <dbReference type="EMBL" id="EAR23476.1"/>
    </source>
</evidence>
<dbReference type="SMART" id="SM00388">
    <property type="entry name" value="HisKA"/>
    <property type="match status" value="1"/>
</dbReference>
<gene>
    <name evidence="18" type="ORF">NB231_16688</name>
</gene>
<keyword evidence="9 18" id="KW-0418">Kinase</keyword>
<keyword evidence="8" id="KW-0547">Nucleotide-binding</keyword>
<comment type="subcellular location">
    <subcellularLocation>
        <location evidence="2">Cell membrane</location>
        <topology evidence="2">Multi-pass membrane protein</topology>
    </subcellularLocation>
</comment>
<evidence type="ECO:0000256" key="8">
    <source>
        <dbReference type="ARBA" id="ARBA00022741"/>
    </source>
</evidence>
<dbReference type="CDD" id="cd00130">
    <property type="entry name" value="PAS"/>
    <property type="match status" value="1"/>
</dbReference>
<evidence type="ECO:0000256" key="4">
    <source>
        <dbReference type="ARBA" id="ARBA00022475"/>
    </source>
</evidence>
<feature type="transmembrane region" description="Helical" evidence="14">
    <location>
        <begin position="44"/>
        <end position="62"/>
    </location>
</feature>
<dbReference type="InterPro" id="IPR000700">
    <property type="entry name" value="PAS-assoc_C"/>
</dbReference>
<evidence type="ECO:0000256" key="7">
    <source>
        <dbReference type="ARBA" id="ARBA00022692"/>
    </source>
</evidence>
<sequence length="674" mass="72522">MQAAIPTVTLRTNAAEIIAHLGVFGAYFLAVQIGRYFALPQTELSLVWPVTGLALAVVYLLGRRFVVTVALAAATVHLMLEHIALVAVAVGLGVGVAAALGAWLLRRSGFQPRFEQVGDVLRFVLFGALASSAVSSLIGSAVMYSAGMAPWQGFTSLWWMCWVADMMGILLVGPVLTAWAADPGLAASGRLRLEQGTLLASVILAGWVVYSDVLPSSLAMSKPLSYCIFPLMIWAAVRCRPKETALLILVYAAIAVAYTNTGHGPFAGAVLQEDFLSLHAHLGMLSLTTLLLASAMAERRAAEQAVRESEAKYRLMVENQTDLVVKTDRDGYVLFASPTVGETFGATPERLLGKPFRLLVRAADKDHPDSPWSQLFAPPWCCYLEQPVQTPNGQRWLAWAAKAVREENGEPGAVVAVGRDVTERRRAEDESRQYLEELAHVGRVSAMGEMAAGLAHELNQPLCAITTYSQACRRLLGANAEPELVGAMERVAANAQRAGEIIRHMRSFVRKDDPSVGPADINALIKDVLELTSAELHRSRIKVEMRLGRDLPAVAAARVQVHQVLVNLIRNALEAMDTGAEGARRLLIRTTAERNDSVAVIVADTGPGLPVDLLDNIFEPFVTGKTEGLGLGLSISRSIVENHGGRLLAGNRPGGGAEFHFSLPVFSQDQAKAG</sequence>
<dbReference type="eggNOG" id="COG3447">
    <property type="taxonomic scope" value="Bacteria"/>
</dbReference>
<feature type="transmembrane region" description="Helical" evidence="14">
    <location>
        <begin position="82"/>
        <end position="103"/>
    </location>
</feature>
<evidence type="ECO:0000256" key="9">
    <source>
        <dbReference type="ARBA" id="ARBA00022777"/>
    </source>
</evidence>
<keyword evidence="10" id="KW-0067">ATP-binding</keyword>
<dbReference type="NCBIfam" id="TIGR00229">
    <property type="entry name" value="sensory_box"/>
    <property type="match status" value="1"/>
</dbReference>
<dbReference type="eggNOG" id="COG4191">
    <property type="taxonomic scope" value="Bacteria"/>
</dbReference>
<dbReference type="EC" id="2.7.13.3" evidence="3"/>
<dbReference type="PROSITE" id="PS50113">
    <property type="entry name" value="PAC"/>
    <property type="match status" value="1"/>
</dbReference>
<dbReference type="RefSeq" id="WP_005004836.1">
    <property type="nucleotide sequence ID" value="NZ_CH672427.1"/>
</dbReference>
<name>A4BMD8_9GAMM</name>
<keyword evidence="7 14" id="KW-0812">Transmembrane</keyword>
<feature type="domain" description="Histidine kinase" evidence="15">
    <location>
        <begin position="453"/>
        <end position="667"/>
    </location>
</feature>
<dbReference type="PROSITE" id="PS50109">
    <property type="entry name" value="HIS_KIN"/>
    <property type="match status" value="1"/>
</dbReference>
<evidence type="ECO:0000259" key="15">
    <source>
        <dbReference type="PROSITE" id="PS50109"/>
    </source>
</evidence>
<evidence type="ECO:0000256" key="12">
    <source>
        <dbReference type="ARBA" id="ARBA00023012"/>
    </source>
</evidence>
<dbReference type="Pfam" id="PF05231">
    <property type="entry name" value="MASE1"/>
    <property type="match status" value="1"/>
</dbReference>
<dbReference type="SMART" id="SM00091">
    <property type="entry name" value="PAS"/>
    <property type="match status" value="1"/>
</dbReference>
<evidence type="ECO:0000256" key="6">
    <source>
        <dbReference type="ARBA" id="ARBA00022679"/>
    </source>
</evidence>
<dbReference type="Gene3D" id="1.10.287.130">
    <property type="match status" value="1"/>
</dbReference>
<dbReference type="InterPro" id="IPR036890">
    <property type="entry name" value="HATPase_C_sf"/>
</dbReference>
<dbReference type="Pfam" id="PF08448">
    <property type="entry name" value="PAS_4"/>
    <property type="match status" value="1"/>
</dbReference>
<dbReference type="Pfam" id="PF00512">
    <property type="entry name" value="HisKA"/>
    <property type="match status" value="1"/>
</dbReference>
<dbReference type="InterPro" id="IPR000014">
    <property type="entry name" value="PAS"/>
</dbReference>